<protein>
    <recommendedName>
        <fullName evidence="2">Stage V sporulation protein S</fullName>
    </recommendedName>
</protein>
<dbReference type="AlphaFoldDB" id="A0A0F9JIJ6"/>
<dbReference type="Gene3D" id="3.30.110.20">
    <property type="entry name" value="Alba-like domain"/>
    <property type="match status" value="1"/>
</dbReference>
<gene>
    <name evidence="1" type="ORF">LCGC14_1448210</name>
</gene>
<sequence>MPNQSQPPKHDYVEAHSSGILRVSKRTDPHNLASAIMRTALDKGRIQVRAAGSEALNIAVKAAIIADGKATERGKTFFFKPTFDVVQGDRGSGEVTIIVLSLSLLPIEKVAPLYEHTETSNKSSSV</sequence>
<evidence type="ECO:0000313" key="1">
    <source>
        <dbReference type="EMBL" id="KKM69689.1"/>
    </source>
</evidence>
<dbReference type="InterPro" id="IPR036882">
    <property type="entry name" value="Alba-like_dom_sf"/>
</dbReference>
<dbReference type="InterPro" id="IPR007347">
    <property type="entry name" value="SpoVS"/>
</dbReference>
<reference evidence="1" key="1">
    <citation type="journal article" date="2015" name="Nature">
        <title>Complex archaea that bridge the gap between prokaryotes and eukaryotes.</title>
        <authorList>
            <person name="Spang A."/>
            <person name="Saw J.H."/>
            <person name="Jorgensen S.L."/>
            <person name="Zaremba-Niedzwiedzka K."/>
            <person name="Martijn J."/>
            <person name="Lind A.E."/>
            <person name="van Eijk R."/>
            <person name="Schleper C."/>
            <person name="Guy L."/>
            <person name="Ettema T.J."/>
        </authorList>
    </citation>
    <scope>NUCLEOTIDE SEQUENCE</scope>
</reference>
<proteinExistence type="predicted"/>
<organism evidence="1">
    <name type="scientific">marine sediment metagenome</name>
    <dbReference type="NCBI Taxonomy" id="412755"/>
    <lineage>
        <taxon>unclassified sequences</taxon>
        <taxon>metagenomes</taxon>
        <taxon>ecological metagenomes</taxon>
    </lineage>
</organism>
<dbReference type="GO" id="GO:0003676">
    <property type="term" value="F:nucleic acid binding"/>
    <property type="evidence" value="ECO:0007669"/>
    <property type="project" value="InterPro"/>
</dbReference>
<dbReference type="Pfam" id="PF04232">
    <property type="entry name" value="SpoVS"/>
    <property type="match status" value="1"/>
</dbReference>
<comment type="caution">
    <text evidence="1">The sequence shown here is derived from an EMBL/GenBank/DDBJ whole genome shotgun (WGS) entry which is preliminary data.</text>
</comment>
<dbReference type="EMBL" id="LAZR01009947">
    <property type="protein sequence ID" value="KKM69689.1"/>
    <property type="molecule type" value="Genomic_DNA"/>
</dbReference>
<accession>A0A0F9JIJ6</accession>
<name>A0A0F9JIJ6_9ZZZZ</name>
<evidence type="ECO:0008006" key="2">
    <source>
        <dbReference type="Google" id="ProtNLM"/>
    </source>
</evidence>